<name>A0A3S0HG61_9BACI</name>
<keyword evidence="3" id="KW-1185">Reference proteome</keyword>
<evidence type="ECO:0000313" key="3">
    <source>
        <dbReference type="Proteomes" id="UP000276349"/>
    </source>
</evidence>
<sequence length="296" mass="34853">MREYNVHEVLAILQKYYITDSQQMVARWIREGKIQGIRSENRKEGYRVSEDELFEFIEEQRPGLPSIMQIYECYVRQLKPEFQEENITENQEILNNNLQLIETENDGLRERVLSLENALNDLQQEKQILEMELIETLELYNGLKEENNVLLDEIETLSELFKITDDENKKLKDLSSKKIDLGIKGNDQTKKGNTVKKELSFEEFKDLGEETVSSIEHNLEKGMIDRHLRSVYEQIFKNGKIKSNLITENGSITCPFTERVYKQQKRLINNAVLHYFEKHSGLKPYQEELEITVAND</sequence>
<evidence type="ECO:0000313" key="2">
    <source>
        <dbReference type="EMBL" id="RTQ88225.1"/>
    </source>
</evidence>
<gene>
    <name evidence="2" type="ORF">EKG35_18095</name>
</gene>
<dbReference type="RefSeq" id="WP_126295952.1">
    <property type="nucleotide sequence ID" value="NZ_RXNR01000081.1"/>
</dbReference>
<dbReference type="Proteomes" id="UP000276349">
    <property type="component" value="Unassembled WGS sequence"/>
</dbReference>
<organism evidence="2 3">
    <name type="scientific">Lysinibacillus telephonicus</name>
    <dbReference type="NCBI Taxonomy" id="1714840"/>
    <lineage>
        <taxon>Bacteria</taxon>
        <taxon>Bacillati</taxon>
        <taxon>Bacillota</taxon>
        <taxon>Bacilli</taxon>
        <taxon>Bacillales</taxon>
        <taxon>Bacillaceae</taxon>
        <taxon>Lysinibacillus</taxon>
    </lineage>
</organism>
<comment type="caution">
    <text evidence="2">The sequence shown here is derived from an EMBL/GenBank/DDBJ whole genome shotgun (WGS) entry which is preliminary data.</text>
</comment>
<proteinExistence type="predicted"/>
<keyword evidence="1" id="KW-0175">Coiled coil</keyword>
<accession>A0A3S0HG61</accession>
<reference evidence="2 3" key="1">
    <citation type="submission" date="2018-12" db="EMBL/GenBank/DDBJ databases">
        <authorList>
            <person name="Yu L."/>
        </authorList>
    </citation>
    <scope>NUCLEOTIDE SEQUENCE [LARGE SCALE GENOMIC DNA]</scope>
    <source>
        <strain evidence="2 3">S5H2222</strain>
    </source>
</reference>
<dbReference type="AlphaFoldDB" id="A0A3S0HG61"/>
<feature type="coiled-coil region" evidence="1">
    <location>
        <begin position="84"/>
        <end position="160"/>
    </location>
</feature>
<dbReference type="EMBL" id="RXNR01000081">
    <property type="protein sequence ID" value="RTQ88225.1"/>
    <property type="molecule type" value="Genomic_DNA"/>
</dbReference>
<evidence type="ECO:0000256" key="1">
    <source>
        <dbReference type="SAM" id="Coils"/>
    </source>
</evidence>
<protein>
    <submittedName>
        <fullName evidence="2">Uncharacterized protein</fullName>
    </submittedName>
</protein>
<dbReference type="OrthoDB" id="2967938at2"/>